<evidence type="ECO:0000256" key="8">
    <source>
        <dbReference type="ARBA" id="ARBA00022840"/>
    </source>
</evidence>
<evidence type="ECO:0000313" key="15">
    <source>
        <dbReference type="EMBL" id="PWJ29925.1"/>
    </source>
</evidence>
<dbReference type="PROSITE" id="PS51192">
    <property type="entry name" value="HELICASE_ATP_BIND_1"/>
    <property type="match status" value="1"/>
</dbReference>
<dbReference type="Gene3D" id="3.40.1440.60">
    <property type="entry name" value="PriA, 3(prime) DNA-binding domain"/>
    <property type="match status" value="1"/>
</dbReference>
<comment type="caution">
    <text evidence="15">The sequence shown here is derived from an EMBL/GenBank/DDBJ whole genome shotgun (WGS) entry which is preliminary data.</text>
</comment>
<dbReference type="InterPro" id="IPR011545">
    <property type="entry name" value="DEAD/DEAH_box_helicase_dom"/>
</dbReference>
<dbReference type="HAMAP" id="MF_00983">
    <property type="entry name" value="PriA"/>
    <property type="match status" value="1"/>
</dbReference>
<dbReference type="EMBL" id="QGDL01000005">
    <property type="protein sequence ID" value="PWJ29925.1"/>
    <property type="molecule type" value="Genomic_DNA"/>
</dbReference>
<dbReference type="Pfam" id="PF00271">
    <property type="entry name" value="Helicase_C"/>
    <property type="match status" value="1"/>
</dbReference>
<evidence type="ECO:0000256" key="3">
    <source>
        <dbReference type="ARBA" id="ARBA00022723"/>
    </source>
</evidence>
<feature type="binding site" evidence="12">
    <location>
        <position position="472"/>
    </location>
    <ligand>
        <name>Zn(2+)</name>
        <dbReference type="ChEBI" id="CHEBI:29105"/>
        <label>2</label>
    </ligand>
</feature>
<keyword evidence="8 12" id="KW-0067">ATP-binding</keyword>
<dbReference type="GO" id="GO:0006310">
    <property type="term" value="P:DNA recombination"/>
    <property type="evidence" value="ECO:0007669"/>
    <property type="project" value="InterPro"/>
</dbReference>
<evidence type="ECO:0000256" key="6">
    <source>
        <dbReference type="ARBA" id="ARBA00022806"/>
    </source>
</evidence>
<keyword evidence="16" id="KW-1185">Reference proteome</keyword>
<evidence type="ECO:0000259" key="14">
    <source>
        <dbReference type="PROSITE" id="PS51194"/>
    </source>
</evidence>
<proteinExistence type="inferred from homology"/>
<dbReference type="CDD" id="cd18804">
    <property type="entry name" value="SF2_C_priA"/>
    <property type="match status" value="1"/>
</dbReference>
<dbReference type="AlphaFoldDB" id="A0A2Y9BCK7"/>
<dbReference type="InterPro" id="IPR001650">
    <property type="entry name" value="Helicase_C-like"/>
</dbReference>
<dbReference type="GO" id="GO:0043138">
    <property type="term" value="F:3'-5' DNA helicase activity"/>
    <property type="evidence" value="ECO:0007669"/>
    <property type="project" value="UniProtKB-EC"/>
</dbReference>
<dbReference type="OrthoDB" id="9759544at2"/>
<evidence type="ECO:0000256" key="1">
    <source>
        <dbReference type="ARBA" id="ARBA00022515"/>
    </source>
</evidence>
<evidence type="ECO:0000256" key="2">
    <source>
        <dbReference type="ARBA" id="ARBA00022705"/>
    </source>
</evidence>
<comment type="function">
    <text evidence="12">Initiates the restart of stalled replication forks, which reloads the replicative helicase on sites other than the origin of replication. Recognizes and binds to abandoned replication forks and remodels them to uncover a helicase loading site. Promotes assembly of the primosome at these replication forks.</text>
</comment>
<evidence type="ECO:0000256" key="9">
    <source>
        <dbReference type="ARBA" id="ARBA00023125"/>
    </source>
</evidence>
<dbReference type="CDD" id="cd17929">
    <property type="entry name" value="DEXHc_priA"/>
    <property type="match status" value="1"/>
</dbReference>
<dbReference type="InterPro" id="IPR014001">
    <property type="entry name" value="Helicase_ATP-bd"/>
</dbReference>
<feature type="binding site" evidence="12">
    <location>
        <position position="446"/>
    </location>
    <ligand>
        <name>Zn(2+)</name>
        <dbReference type="ChEBI" id="CHEBI:29105"/>
        <label>1</label>
    </ligand>
</feature>
<feature type="binding site" evidence="12">
    <location>
        <position position="458"/>
    </location>
    <ligand>
        <name>Zn(2+)</name>
        <dbReference type="ChEBI" id="CHEBI:29105"/>
        <label>2</label>
    </ligand>
</feature>
<dbReference type="Gene3D" id="3.40.50.300">
    <property type="entry name" value="P-loop containing nucleotide triphosphate hydrolases"/>
    <property type="match status" value="2"/>
</dbReference>
<feature type="binding site" evidence="12">
    <location>
        <position position="475"/>
    </location>
    <ligand>
        <name>Zn(2+)</name>
        <dbReference type="ChEBI" id="CHEBI:29105"/>
        <label>2</label>
    </ligand>
</feature>
<dbReference type="Pfam" id="PF18319">
    <property type="entry name" value="Zn_ribbon_PriA"/>
    <property type="match status" value="1"/>
</dbReference>
<feature type="binding site" evidence="12">
    <location>
        <position position="449"/>
    </location>
    <ligand>
        <name>Zn(2+)</name>
        <dbReference type="ChEBI" id="CHEBI:29105"/>
        <label>1</label>
    </ligand>
</feature>
<dbReference type="GO" id="GO:1990077">
    <property type="term" value="C:primosome complex"/>
    <property type="evidence" value="ECO:0007669"/>
    <property type="project" value="UniProtKB-UniRule"/>
</dbReference>
<dbReference type="PANTHER" id="PTHR30580:SF0">
    <property type="entry name" value="PRIMOSOMAL PROTEIN N"/>
    <property type="match status" value="1"/>
</dbReference>
<reference evidence="15 16" key="1">
    <citation type="submission" date="2018-05" db="EMBL/GenBank/DDBJ databases">
        <title>The Hungate 1000. A catalogue of reference genomes from the rumen microbiome.</title>
        <authorList>
            <person name="Kelly W."/>
        </authorList>
    </citation>
    <scope>NUCLEOTIDE SEQUENCE [LARGE SCALE GENOMIC DNA]</scope>
    <source>
        <strain evidence="15 16">NLAE-zl-C242</strain>
    </source>
</reference>
<comment type="subunit">
    <text evidence="12">Component of the replication restart primosome.</text>
</comment>
<keyword evidence="6 12" id="KW-0347">Helicase</keyword>
<evidence type="ECO:0000256" key="12">
    <source>
        <dbReference type="HAMAP-Rule" id="MF_00983"/>
    </source>
</evidence>
<sequence length="741" mass="84971">MYADIIVDITHEKLDRVFQYRIPTRLEGELSVGMEVIVPFGRGNRETKGYVTGLSDKCNYDETKVKELLDISRSGMAIEGKLVALAAWMKEQYGGTMIQSLKTVLPIKQKENAKVKKRVRLLLDEEEGKKKLDFYLEKNQKARARLLAALLDEPILDYELVSRKLNITLTVIRAMEEQGIVALESEQVYRNPVKGERIENGITFTEEQRHAIQRFWEDYEQGKRGTYLIYGVTGSGKTEVYIEMIRRVAEQGKQAIVLIPEIALTYQTVMRFYRNFGDRVSIMNSRLSAGERYDQMMRAKEGKIDVMIGPRSALFTPFPNLGLIVMDEEHETTYKSEQVPRYHARETAIARAEMEHASVILGSATPSLEAMYRAKKGEYHLLEMRNRSGMQDMAEVYTVDLREELKNGNRSILSIKLQELMADRLEKKEQIMLFLNRRGYAGFISCRECGHVIKCPHCDVSLSSHKNGKMVCHYCGFEEPKPSVCPECGSRHIGEFRAGTQQIEEIVKTLFPQARVLRMDMDTTRQKDGHEKILSAFANEEADILVGTQMIVKGHDFPNVTLVGVLAADMSLYSDDYRAGERTFQLLTQAVGRAGRGTKKGEAVIQTYSPEHYGIVTAAEQDYEAFYEEEIRYRELMGYPPAENLLAVLVSCEDEPLLEKGCRYLKEYALRFRKDAQMDIIGPASPGIGKINDVYRKVLYLKAERYDTLIRMKNYMEQYIEVNPGFQKMRIQFDFNPMNVF</sequence>
<keyword evidence="7 12" id="KW-0862">Zinc</keyword>
<feature type="binding site" evidence="12">
    <location>
        <position position="455"/>
    </location>
    <ligand>
        <name>Zn(2+)</name>
        <dbReference type="ChEBI" id="CHEBI:29105"/>
        <label>2</label>
    </ligand>
</feature>
<dbReference type="GO" id="GO:0008270">
    <property type="term" value="F:zinc ion binding"/>
    <property type="evidence" value="ECO:0007669"/>
    <property type="project" value="UniProtKB-UniRule"/>
</dbReference>
<keyword evidence="2 12" id="KW-0235">DNA replication</keyword>
<organism evidence="15 16">
    <name type="scientific">Faecalicatena orotica</name>
    <dbReference type="NCBI Taxonomy" id="1544"/>
    <lineage>
        <taxon>Bacteria</taxon>
        <taxon>Bacillati</taxon>
        <taxon>Bacillota</taxon>
        <taxon>Clostridia</taxon>
        <taxon>Lachnospirales</taxon>
        <taxon>Lachnospiraceae</taxon>
        <taxon>Faecalicatena</taxon>
    </lineage>
</organism>
<dbReference type="Proteomes" id="UP000245845">
    <property type="component" value="Unassembled WGS sequence"/>
</dbReference>
<dbReference type="EC" id="5.6.2.4" evidence="12"/>
<dbReference type="PANTHER" id="PTHR30580">
    <property type="entry name" value="PRIMOSOMAL PROTEIN N"/>
    <property type="match status" value="1"/>
</dbReference>
<evidence type="ECO:0000256" key="7">
    <source>
        <dbReference type="ARBA" id="ARBA00022833"/>
    </source>
</evidence>
<dbReference type="FunFam" id="3.40.50.300:FF:000489">
    <property type="entry name" value="Primosome assembly protein PriA"/>
    <property type="match status" value="1"/>
</dbReference>
<comment type="catalytic activity">
    <reaction evidence="12">
        <text>Couples ATP hydrolysis with the unwinding of duplex DNA by translocating in the 3'-5' direction.</text>
        <dbReference type="EC" id="5.6.2.4"/>
    </reaction>
</comment>
<keyword evidence="4 12" id="KW-0547">Nucleotide-binding</keyword>
<evidence type="ECO:0000313" key="16">
    <source>
        <dbReference type="Proteomes" id="UP000245845"/>
    </source>
</evidence>
<dbReference type="InterPro" id="IPR005259">
    <property type="entry name" value="PriA"/>
</dbReference>
<dbReference type="InterPro" id="IPR042115">
    <property type="entry name" value="PriA_3primeBD_sf"/>
</dbReference>
<dbReference type="InterPro" id="IPR041236">
    <property type="entry name" value="PriA_C"/>
</dbReference>
<keyword evidence="1 12" id="KW-0639">Primosome</keyword>
<dbReference type="GO" id="GO:0006270">
    <property type="term" value="P:DNA replication initiation"/>
    <property type="evidence" value="ECO:0007669"/>
    <property type="project" value="TreeGrafter"/>
</dbReference>
<comment type="catalytic activity">
    <reaction evidence="11 12">
        <text>ATP + H2O = ADP + phosphate + H(+)</text>
        <dbReference type="Rhea" id="RHEA:13065"/>
        <dbReference type="ChEBI" id="CHEBI:15377"/>
        <dbReference type="ChEBI" id="CHEBI:15378"/>
        <dbReference type="ChEBI" id="CHEBI:30616"/>
        <dbReference type="ChEBI" id="CHEBI:43474"/>
        <dbReference type="ChEBI" id="CHEBI:456216"/>
        <dbReference type="EC" id="5.6.2.4"/>
    </reaction>
</comment>
<evidence type="ECO:0000259" key="13">
    <source>
        <dbReference type="PROSITE" id="PS51192"/>
    </source>
</evidence>
<dbReference type="GO" id="GO:0006269">
    <property type="term" value="P:DNA replication, synthesis of primer"/>
    <property type="evidence" value="ECO:0007669"/>
    <property type="project" value="UniProtKB-KW"/>
</dbReference>
<feature type="domain" description="Helicase C-terminal" evidence="14">
    <location>
        <begin position="480"/>
        <end position="647"/>
    </location>
</feature>
<dbReference type="GO" id="GO:0006302">
    <property type="term" value="P:double-strand break repair"/>
    <property type="evidence" value="ECO:0007669"/>
    <property type="project" value="InterPro"/>
</dbReference>
<dbReference type="Pfam" id="PF17764">
    <property type="entry name" value="PriA_3primeBD"/>
    <property type="match status" value="1"/>
</dbReference>
<dbReference type="GO" id="GO:0016787">
    <property type="term" value="F:hydrolase activity"/>
    <property type="evidence" value="ECO:0007669"/>
    <property type="project" value="UniProtKB-KW"/>
</dbReference>
<dbReference type="SMART" id="SM00490">
    <property type="entry name" value="HELICc"/>
    <property type="match status" value="1"/>
</dbReference>
<dbReference type="RefSeq" id="WP_109731124.1">
    <property type="nucleotide sequence ID" value="NZ_BAAACK010000018.1"/>
</dbReference>
<gene>
    <name evidence="12" type="primary">priA</name>
    <name evidence="15" type="ORF">A8806_105228</name>
</gene>
<dbReference type="GO" id="GO:0003677">
    <property type="term" value="F:DNA binding"/>
    <property type="evidence" value="ECO:0007669"/>
    <property type="project" value="UniProtKB-UniRule"/>
</dbReference>
<dbReference type="Pfam" id="PF00270">
    <property type="entry name" value="DEAD"/>
    <property type="match status" value="1"/>
</dbReference>
<dbReference type="GO" id="GO:0005524">
    <property type="term" value="F:ATP binding"/>
    <property type="evidence" value="ECO:0007669"/>
    <property type="project" value="UniProtKB-UniRule"/>
</dbReference>
<protein>
    <recommendedName>
        <fullName evidence="12">Replication restart protein PriA</fullName>
    </recommendedName>
    <alternativeName>
        <fullName evidence="12">ATP-dependent DNA helicase PriA</fullName>
        <ecNumber evidence="12">5.6.2.4</ecNumber>
    </alternativeName>
    <alternativeName>
        <fullName evidence="12">DNA 3'-5' helicase PriA</fullName>
    </alternativeName>
</protein>
<name>A0A2Y9BCK7_9FIRM</name>
<dbReference type="InterPro" id="IPR027417">
    <property type="entry name" value="P-loop_NTPase"/>
</dbReference>
<keyword evidence="9 12" id="KW-0238">DNA-binding</keyword>
<keyword evidence="3 12" id="KW-0479">Metal-binding</keyword>
<keyword evidence="10 12" id="KW-0413">Isomerase</keyword>
<evidence type="ECO:0000256" key="10">
    <source>
        <dbReference type="ARBA" id="ARBA00023235"/>
    </source>
</evidence>
<comment type="cofactor">
    <cofactor evidence="12">
        <name>Zn(2+)</name>
        <dbReference type="ChEBI" id="CHEBI:29105"/>
    </cofactor>
    <text evidence="12">Binds 2 zinc ions per subunit.</text>
</comment>
<keyword evidence="5 12" id="KW-0378">Hydrolase</keyword>
<comment type="similarity">
    <text evidence="12">Belongs to the helicase family. PriA subfamily.</text>
</comment>
<dbReference type="NCBIfam" id="TIGR00595">
    <property type="entry name" value="priA"/>
    <property type="match status" value="1"/>
</dbReference>
<accession>A0A2Y9BCK7</accession>
<feature type="binding site" evidence="12">
    <location>
        <position position="485"/>
    </location>
    <ligand>
        <name>Zn(2+)</name>
        <dbReference type="ChEBI" id="CHEBI:29105"/>
        <label>1</label>
    </ligand>
</feature>
<dbReference type="InterPro" id="IPR040498">
    <property type="entry name" value="PriA_CRR"/>
</dbReference>
<dbReference type="Pfam" id="PF18074">
    <property type="entry name" value="PriA_C"/>
    <property type="match status" value="1"/>
</dbReference>
<evidence type="ECO:0000256" key="5">
    <source>
        <dbReference type="ARBA" id="ARBA00022801"/>
    </source>
</evidence>
<dbReference type="SMART" id="SM00487">
    <property type="entry name" value="DEXDc"/>
    <property type="match status" value="1"/>
</dbReference>
<feature type="domain" description="Helicase ATP-binding" evidence="13">
    <location>
        <begin position="218"/>
        <end position="384"/>
    </location>
</feature>
<dbReference type="PROSITE" id="PS51194">
    <property type="entry name" value="HELICASE_CTER"/>
    <property type="match status" value="1"/>
</dbReference>
<evidence type="ECO:0000256" key="4">
    <source>
        <dbReference type="ARBA" id="ARBA00022741"/>
    </source>
</evidence>
<feature type="binding site" evidence="12">
    <location>
        <position position="488"/>
    </location>
    <ligand>
        <name>Zn(2+)</name>
        <dbReference type="ChEBI" id="CHEBI:29105"/>
        <label>1</label>
    </ligand>
</feature>
<dbReference type="SUPFAM" id="SSF52540">
    <property type="entry name" value="P-loop containing nucleoside triphosphate hydrolases"/>
    <property type="match status" value="2"/>
</dbReference>
<dbReference type="InterPro" id="IPR041222">
    <property type="entry name" value="PriA_3primeBD"/>
</dbReference>
<evidence type="ECO:0000256" key="11">
    <source>
        <dbReference type="ARBA" id="ARBA00048988"/>
    </source>
</evidence>